<evidence type="ECO:0000256" key="1">
    <source>
        <dbReference type="SAM" id="MobiDB-lite"/>
    </source>
</evidence>
<dbReference type="SUPFAM" id="SSF52768">
    <property type="entry name" value="Arginase/deacetylase"/>
    <property type="match status" value="1"/>
</dbReference>
<dbReference type="GO" id="GO:0040029">
    <property type="term" value="P:epigenetic regulation of gene expression"/>
    <property type="evidence" value="ECO:0007669"/>
    <property type="project" value="TreeGrafter"/>
</dbReference>
<dbReference type="PANTHER" id="PTHR10625">
    <property type="entry name" value="HISTONE DEACETYLASE HDAC1-RELATED"/>
    <property type="match status" value="1"/>
</dbReference>
<proteinExistence type="predicted"/>
<evidence type="ECO:0000313" key="3">
    <source>
        <dbReference type="EMBL" id="SBP81037.1"/>
    </source>
</evidence>
<sequence length="588" mass="64638">MAHGTALIYDEEMTKYKLLWVDPACKIEVPERLSVSYEALVRNGLADRCVSIPVREATDAEILLVHSDEYLEAVKKTPYMTLEDLKEFTLQFGDVYFHPNIYRCAKLAAGSALQLVDSVMMERVRNGMALVRPPGHHSMRSAASGFCVFNNVAIAARYAKQKYGVKRVLIVDWDIHHGFDSAIGDPEGEMCATPDIFAHLTHLLMNLAGGRLCAVLEGGYNLTSLPQSVCQTVQTLLGDPLPQLANLSGPCRSALESLQCLRSAQKQYWGSLKHTASPTAANISTKRIRIAEGEVEEEEKTELGEEEKNSEEKVWHEPPKRPCPPIRAASVLPDDVACPDGCKRITKDIHPLIVSRLKDHLVQEAEDGDALATFSTLVSLVQKMEKNEVGSGLALVGDVIKAMMCVVQHVSPDLNRVLVVCVGNGKIPSHISRDGKVLVLQISSDVSEEQQSKHYISVCLQKGCCNTSGFMQAILGLLLPVGYEYNPDLVVLVRMPDSGVCDVVWKQLTGLLQSFAKGHTLVLMQEKENSCVGPTASILLGDPAPPLETLQAPDREDVDAVERLRRRLQADWKLLQTTSEYTSGAVQH</sequence>
<organism evidence="3">
    <name type="scientific">Nothobranchius kadleci</name>
    <name type="common">African annual killifish</name>
    <dbReference type="NCBI Taxonomy" id="1051664"/>
    <lineage>
        <taxon>Eukaryota</taxon>
        <taxon>Metazoa</taxon>
        <taxon>Chordata</taxon>
        <taxon>Craniata</taxon>
        <taxon>Vertebrata</taxon>
        <taxon>Euteleostomi</taxon>
        <taxon>Actinopterygii</taxon>
        <taxon>Neopterygii</taxon>
        <taxon>Teleostei</taxon>
        <taxon>Neoteleostei</taxon>
        <taxon>Acanthomorphata</taxon>
        <taxon>Ovalentaria</taxon>
        <taxon>Atherinomorphae</taxon>
        <taxon>Cyprinodontiformes</taxon>
        <taxon>Nothobranchiidae</taxon>
        <taxon>Nothobranchius</taxon>
    </lineage>
</organism>
<dbReference type="GO" id="GO:0019213">
    <property type="term" value="F:deacetylase activity"/>
    <property type="evidence" value="ECO:0007669"/>
    <property type="project" value="TreeGrafter"/>
</dbReference>
<reference evidence="3" key="1">
    <citation type="submission" date="2016-05" db="EMBL/GenBank/DDBJ databases">
        <authorList>
            <person name="Lavstsen T."/>
            <person name="Jespersen J.S."/>
        </authorList>
    </citation>
    <scope>NUCLEOTIDE SEQUENCE</scope>
    <source>
        <tissue evidence="3">Brain</tissue>
    </source>
</reference>
<protein>
    <submittedName>
        <fullName evidence="3">Histone deacetylase 10</fullName>
    </submittedName>
</protein>
<feature type="compositionally biased region" description="Basic and acidic residues" evidence="1">
    <location>
        <begin position="301"/>
        <end position="320"/>
    </location>
</feature>
<feature type="domain" description="Histone deacetylase" evidence="2">
    <location>
        <begin position="28"/>
        <end position="178"/>
    </location>
</feature>
<name>A0A1A8CMN0_NOTKA</name>
<evidence type="ECO:0000259" key="2">
    <source>
        <dbReference type="Pfam" id="PF00850"/>
    </source>
</evidence>
<dbReference type="InterPro" id="IPR037138">
    <property type="entry name" value="His_deacetylse_dom_sf"/>
</dbReference>
<dbReference type="Gene3D" id="3.40.800.20">
    <property type="entry name" value="Histone deacetylase domain"/>
    <property type="match status" value="2"/>
</dbReference>
<dbReference type="InterPro" id="IPR023696">
    <property type="entry name" value="Ureohydrolase_dom_sf"/>
</dbReference>
<dbReference type="AlphaFoldDB" id="A0A1A8CMN0"/>
<dbReference type="InterPro" id="IPR023801">
    <property type="entry name" value="His_deacetylse_dom"/>
</dbReference>
<dbReference type="EMBL" id="HADZ01017096">
    <property type="protein sequence ID" value="SBP81037.1"/>
    <property type="molecule type" value="Transcribed_RNA"/>
</dbReference>
<dbReference type="PANTHER" id="PTHR10625:SF43">
    <property type="entry name" value="POLYAMINE DEACETYLASE HDAC10"/>
    <property type="match status" value="1"/>
</dbReference>
<feature type="region of interest" description="Disordered" evidence="1">
    <location>
        <begin position="294"/>
        <end position="320"/>
    </location>
</feature>
<reference evidence="3" key="2">
    <citation type="submission" date="2016-06" db="EMBL/GenBank/DDBJ databases">
        <title>The genome of a short-lived fish provides insights into sex chromosome evolution and the genetic control of aging.</title>
        <authorList>
            <person name="Reichwald K."/>
            <person name="Felder M."/>
            <person name="Petzold A."/>
            <person name="Koch P."/>
            <person name="Groth M."/>
            <person name="Platzer M."/>
        </authorList>
    </citation>
    <scope>NUCLEOTIDE SEQUENCE</scope>
    <source>
        <tissue evidence="3">Brain</tissue>
    </source>
</reference>
<accession>A0A1A8CMN0</accession>
<dbReference type="Pfam" id="PF00850">
    <property type="entry name" value="Hist_deacetyl"/>
    <property type="match status" value="1"/>
</dbReference>
<gene>
    <name evidence="3" type="primary">HDAC10</name>
</gene>
<dbReference type="PRINTS" id="PR01270">
    <property type="entry name" value="HDASUPER"/>
</dbReference>
<dbReference type="InterPro" id="IPR000286">
    <property type="entry name" value="HDACs"/>
</dbReference>